<protein>
    <submittedName>
        <fullName evidence="3">Maleylpyruvate isomerase family mycothiol-dependent enzyme</fullName>
    </submittedName>
</protein>
<dbReference type="NCBIfam" id="TIGR03083">
    <property type="entry name" value="maleylpyruvate isomerase family mycothiol-dependent enzyme"/>
    <property type="match status" value="1"/>
</dbReference>
<proteinExistence type="predicted"/>
<gene>
    <name evidence="3" type="ORF">I4I81_01265</name>
</gene>
<dbReference type="Proteomes" id="UP000694287">
    <property type="component" value="Unassembled WGS sequence"/>
</dbReference>
<organism evidence="3 4">
    <name type="scientific">Pseudonocardia abyssalis</name>
    <dbReference type="NCBI Taxonomy" id="2792008"/>
    <lineage>
        <taxon>Bacteria</taxon>
        <taxon>Bacillati</taxon>
        <taxon>Actinomycetota</taxon>
        <taxon>Actinomycetes</taxon>
        <taxon>Pseudonocardiales</taxon>
        <taxon>Pseudonocardiaceae</taxon>
        <taxon>Pseudonocardia</taxon>
    </lineage>
</organism>
<evidence type="ECO:0000313" key="3">
    <source>
        <dbReference type="EMBL" id="MBW0132887.1"/>
    </source>
</evidence>
<dbReference type="PANTHER" id="PTHR40758">
    <property type="entry name" value="CONSERVED PROTEIN"/>
    <property type="match status" value="1"/>
</dbReference>
<dbReference type="Pfam" id="PF07398">
    <property type="entry name" value="MDMPI_C"/>
    <property type="match status" value="1"/>
</dbReference>
<dbReference type="InterPro" id="IPR017517">
    <property type="entry name" value="Maleyloyr_isom"/>
</dbReference>
<dbReference type="InterPro" id="IPR010872">
    <property type="entry name" value="MDMPI_C-term_domain"/>
</dbReference>
<keyword evidence="4" id="KW-1185">Reference proteome</keyword>
<evidence type="ECO:0000259" key="1">
    <source>
        <dbReference type="Pfam" id="PF07398"/>
    </source>
</evidence>
<sequence length="244" mass="25979">MDHAAALVEQNRSLAETVRDAPSDTPVPTCPGWTLQQLVRHVGRGDRWAATIVRTGAFVDPREVAGGKPGDDVTGWLHESPRTLLDAVADVGPDVPVWTFLGPRPAVWWIRRRLHESTVHRADAALALGLPFVIEPALAADGLSEWIALVAARPASELPGPLEPGTSMHLHATDDGLGEAGEWMVTAGEDGTLAWEHGHAKGAVAVRGTAADLLLALTRRIPPSAVEVLGDAAVLDTWLERTAF</sequence>
<dbReference type="EMBL" id="JADQDK010000001">
    <property type="protein sequence ID" value="MBW0132887.1"/>
    <property type="molecule type" value="Genomic_DNA"/>
</dbReference>
<dbReference type="RefSeq" id="WP_218601881.1">
    <property type="nucleotide sequence ID" value="NZ_JADQDJ010000038.1"/>
</dbReference>
<keyword evidence="3" id="KW-0413">Isomerase</keyword>
<dbReference type="Pfam" id="PF11716">
    <property type="entry name" value="MDMPI_N"/>
    <property type="match status" value="1"/>
</dbReference>
<evidence type="ECO:0000259" key="2">
    <source>
        <dbReference type="Pfam" id="PF11716"/>
    </source>
</evidence>
<dbReference type="InterPro" id="IPR024344">
    <property type="entry name" value="MDMPI_metal-binding"/>
</dbReference>
<name>A0ABS6UL39_9PSEU</name>
<dbReference type="PANTHER" id="PTHR40758:SF1">
    <property type="entry name" value="CONSERVED PROTEIN"/>
    <property type="match status" value="1"/>
</dbReference>
<reference evidence="3 4" key="1">
    <citation type="submission" date="2020-11" db="EMBL/GenBank/DDBJ databases">
        <title>Pseudonocardia abyssalis sp. nov. and Pseudonocardia oceani sp. nov., description and phylogenomic analysis of two novel actinomycetes isolated from the deep Southern Ocean.</title>
        <authorList>
            <person name="Parra J."/>
        </authorList>
    </citation>
    <scope>NUCLEOTIDE SEQUENCE [LARGE SCALE GENOMIC DNA]</scope>
    <source>
        <strain evidence="3 4">KRD-168</strain>
    </source>
</reference>
<feature type="domain" description="Mycothiol-dependent maleylpyruvate isomerase metal-binding" evidence="2">
    <location>
        <begin position="5"/>
        <end position="125"/>
    </location>
</feature>
<feature type="domain" description="MDMPI C-terminal" evidence="1">
    <location>
        <begin position="138"/>
        <end position="236"/>
    </location>
</feature>
<accession>A0ABS6UL39</accession>
<dbReference type="GO" id="GO:0016853">
    <property type="term" value="F:isomerase activity"/>
    <property type="evidence" value="ECO:0007669"/>
    <property type="project" value="UniProtKB-KW"/>
</dbReference>
<comment type="caution">
    <text evidence="3">The sequence shown here is derived from an EMBL/GenBank/DDBJ whole genome shotgun (WGS) entry which is preliminary data.</text>
</comment>
<evidence type="ECO:0000313" key="4">
    <source>
        <dbReference type="Proteomes" id="UP000694287"/>
    </source>
</evidence>